<dbReference type="CDD" id="cd16147">
    <property type="entry name" value="G6S"/>
    <property type="match status" value="1"/>
</dbReference>
<evidence type="ECO:0000256" key="11">
    <source>
        <dbReference type="ARBA" id="ARBA00023034"/>
    </source>
</evidence>
<evidence type="ECO:0000313" key="17">
    <source>
        <dbReference type="EMBL" id="OXB61022.1"/>
    </source>
</evidence>
<keyword evidence="7" id="KW-0732">Signal</keyword>
<comment type="caution">
    <text evidence="17">The sequence shown here is derived from an EMBL/GenBank/DDBJ whole genome shotgun (WGS) entry which is preliminary data.</text>
</comment>
<keyword evidence="9" id="KW-0256">Endoplasmic reticulum</keyword>
<feature type="domain" description="Extracellular sulfatase C-terminal" evidence="16">
    <location>
        <begin position="741"/>
        <end position="882"/>
    </location>
</feature>
<dbReference type="PROSITE" id="PS00523">
    <property type="entry name" value="SULFATASE_1"/>
    <property type="match status" value="1"/>
</dbReference>
<keyword evidence="14" id="KW-0472">Membrane</keyword>
<keyword evidence="10" id="KW-0106">Calcium</keyword>
<accession>A0A226N0I4</accession>
<feature type="transmembrane region" description="Helical" evidence="14">
    <location>
        <begin position="108"/>
        <end position="129"/>
    </location>
</feature>
<evidence type="ECO:0000256" key="6">
    <source>
        <dbReference type="ARBA" id="ARBA00022723"/>
    </source>
</evidence>
<dbReference type="InterPro" id="IPR000917">
    <property type="entry name" value="Sulfatase_N"/>
</dbReference>
<evidence type="ECO:0000259" key="16">
    <source>
        <dbReference type="Pfam" id="PF12548"/>
    </source>
</evidence>
<dbReference type="GO" id="GO:0032836">
    <property type="term" value="P:glomerular basement membrane development"/>
    <property type="evidence" value="ECO:0007669"/>
    <property type="project" value="TreeGrafter"/>
</dbReference>
<protein>
    <recommendedName>
        <fullName evidence="19">Extracellular sulfatase</fullName>
    </recommendedName>
</protein>
<dbReference type="GO" id="GO:0005783">
    <property type="term" value="C:endoplasmic reticulum"/>
    <property type="evidence" value="ECO:0007669"/>
    <property type="project" value="UniProtKB-SubCell"/>
</dbReference>
<evidence type="ECO:0000256" key="1">
    <source>
        <dbReference type="ARBA" id="ARBA00001913"/>
    </source>
</evidence>
<feature type="transmembrane region" description="Helical" evidence="14">
    <location>
        <begin position="305"/>
        <end position="331"/>
    </location>
</feature>
<comment type="subcellular location">
    <subcellularLocation>
        <location evidence="3">Cell surface</location>
    </subcellularLocation>
    <subcellularLocation>
        <location evidence="2">Endoplasmic reticulum</location>
    </subcellularLocation>
    <subcellularLocation>
        <location evidence="4">Golgi apparatus</location>
        <location evidence="4">Golgi stack</location>
    </subcellularLocation>
</comment>
<keyword evidence="13" id="KW-0175">Coiled coil</keyword>
<evidence type="ECO:0000256" key="14">
    <source>
        <dbReference type="SAM" id="Phobius"/>
    </source>
</evidence>
<dbReference type="InterPro" id="IPR017850">
    <property type="entry name" value="Alkaline_phosphatase_core_sf"/>
</dbReference>
<dbReference type="GO" id="GO:0008449">
    <property type="term" value="F:N-acetylglucosamine-6-sulfatase activity"/>
    <property type="evidence" value="ECO:0007669"/>
    <property type="project" value="TreeGrafter"/>
</dbReference>
<dbReference type="SUPFAM" id="SSF53649">
    <property type="entry name" value="Alkaline phosphatase-like"/>
    <property type="match status" value="2"/>
</dbReference>
<feature type="domain" description="Sulfatase N-terminal" evidence="15">
    <location>
        <begin position="359"/>
        <end position="564"/>
    </location>
</feature>
<keyword evidence="14" id="KW-1133">Transmembrane helix</keyword>
<dbReference type="Pfam" id="PF12548">
    <property type="entry name" value="DUF3740"/>
    <property type="match status" value="1"/>
</dbReference>
<keyword evidence="18" id="KW-1185">Reference proteome</keyword>
<dbReference type="GO" id="GO:0046872">
    <property type="term" value="F:metal ion binding"/>
    <property type="evidence" value="ECO:0007669"/>
    <property type="project" value="UniProtKB-KW"/>
</dbReference>
<keyword evidence="6" id="KW-0479">Metal-binding</keyword>
<evidence type="ECO:0000256" key="5">
    <source>
        <dbReference type="ARBA" id="ARBA00008779"/>
    </source>
</evidence>
<dbReference type="GO" id="GO:0005539">
    <property type="term" value="F:glycosaminoglycan binding"/>
    <property type="evidence" value="ECO:0007669"/>
    <property type="project" value="TreeGrafter"/>
</dbReference>
<keyword evidence="11" id="KW-0333">Golgi apparatus</keyword>
<comment type="cofactor">
    <cofactor evidence="1">
        <name>Ca(2+)</name>
        <dbReference type="ChEBI" id="CHEBI:29108"/>
    </cofactor>
</comment>
<dbReference type="GO" id="GO:0010575">
    <property type="term" value="P:positive regulation of vascular endothelial growth factor production"/>
    <property type="evidence" value="ECO:0007669"/>
    <property type="project" value="TreeGrafter"/>
</dbReference>
<name>A0A226N0I4_CALSU</name>
<dbReference type="EMBL" id="MCFN01000300">
    <property type="protein sequence ID" value="OXB61022.1"/>
    <property type="molecule type" value="Genomic_DNA"/>
</dbReference>
<dbReference type="Proteomes" id="UP000198323">
    <property type="component" value="Unassembled WGS sequence"/>
</dbReference>
<dbReference type="OrthoDB" id="96314at2759"/>
<keyword evidence="14" id="KW-0812">Transmembrane</keyword>
<dbReference type="AlphaFoldDB" id="A0A226N0I4"/>
<evidence type="ECO:0000256" key="2">
    <source>
        <dbReference type="ARBA" id="ARBA00004240"/>
    </source>
</evidence>
<evidence type="ECO:0008006" key="19">
    <source>
        <dbReference type="Google" id="ProtNLM"/>
    </source>
</evidence>
<dbReference type="STRING" id="9009.A0A226N0I4"/>
<reference evidence="17 18" key="1">
    <citation type="submission" date="2016-07" db="EMBL/GenBank/DDBJ databases">
        <title>Disparate Historic Effective Population Sizes Predicted by Modern Levels of Genome Diversity for the Scaled Quail (Callipepla squamata) and the Northern Bobwhite (Colinus virginianus): Inferences from First and Second Generation Draft Genome Assemblies for Sympatric New World Quail.</title>
        <authorList>
            <person name="Oldeschulte D.L."/>
            <person name="Halley Y.A."/>
            <person name="Bhattarai E.K."/>
            <person name="Brashear W.A."/>
            <person name="Hill J."/>
            <person name="Metz R.P."/>
            <person name="Johnson C.D."/>
            <person name="Rollins D."/>
            <person name="Peterson M.J."/>
            <person name="Bickhart D.M."/>
            <person name="Decker J.E."/>
            <person name="Seabury C.M."/>
        </authorList>
    </citation>
    <scope>NUCLEOTIDE SEQUENCE [LARGE SCALE GENOMIC DNA]</scope>
    <source>
        <strain evidence="17 18">Texas</strain>
        <tissue evidence="17">Leg muscle</tissue>
    </source>
</reference>
<dbReference type="GO" id="GO:0030201">
    <property type="term" value="P:heparan sulfate proteoglycan metabolic process"/>
    <property type="evidence" value="ECO:0007669"/>
    <property type="project" value="TreeGrafter"/>
</dbReference>
<evidence type="ECO:0000256" key="9">
    <source>
        <dbReference type="ARBA" id="ARBA00022824"/>
    </source>
</evidence>
<organism evidence="17 18">
    <name type="scientific">Callipepla squamata</name>
    <name type="common">Scaled quail</name>
    <dbReference type="NCBI Taxonomy" id="9009"/>
    <lineage>
        <taxon>Eukaryota</taxon>
        <taxon>Metazoa</taxon>
        <taxon>Chordata</taxon>
        <taxon>Craniata</taxon>
        <taxon>Vertebrata</taxon>
        <taxon>Euteleostomi</taxon>
        <taxon>Archelosauria</taxon>
        <taxon>Archosauria</taxon>
        <taxon>Dinosauria</taxon>
        <taxon>Saurischia</taxon>
        <taxon>Theropoda</taxon>
        <taxon>Coelurosauria</taxon>
        <taxon>Aves</taxon>
        <taxon>Neognathae</taxon>
        <taxon>Galloanserae</taxon>
        <taxon>Galliformes</taxon>
        <taxon>Odontophoridae</taxon>
        <taxon>Callipepla</taxon>
    </lineage>
</organism>
<evidence type="ECO:0000256" key="4">
    <source>
        <dbReference type="ARBA" id="ARBA00004348"/>
    </source>
</evidence>
<dbReference type="GO" id="GO:0040037">
    <property type="term" value="P:negative regulation of fibroblast growth factor receptor signaling pathway"/>
    <property type="evidence" value="ECO:0007669"/>
    <property type="project" value="TreeGrafter"/>
</dbReference>
<gene>
    <name evidence="17" type="ORF">ASZ78_015019</name>
</gene>
<evidence type="ECO:0000259" key="15">
    <source>
        <dbReference type="Pfam" id="PF00884"/>
    </source>
</evidence>
<dbReference type="GO" id="GO:0005795">
    <property type="term" value="C:Golgi stack"/>
    <property type="evidence" value="ECO:0007669"/>
    <property type="project" value="UniProtKB-SubCell"/>
</dbReference>
<feature type="domain" description="Sulfatase N-terminal" evidence="15">
    <location>
        <begin position="146"/>
        <end position="242"/>
    </location>
</feature>
<dbReference type="Pfam" id="PF00884">
    <property type="entry name" value="Sulfatase"/>
    <property type="match status" value="2"/>
</dbReference>
<dbReference type="PANTHER" id="PTHR43108:SF4">
    <property type="entry name" value="EXTRACELLULAR SULFATASE SULF-2"/>
    <property type="match status" value="1"/>
</dbReference>
<evidence type="ECO:0000256" key="10">
    <source>
        <dbReference type="ARBA" id="ARBA00022837"/>
    </source>
</evidence>
<evidence type="ECO:0000256" key="13">
    <source>
        <dbReference type="SAM" id="Coils"/>
    </source>
</evidence>
<evidence type="ECO:0000256" key="12">
    <source>
        <dbReference type="ARBA" id="ARBA00023180"/>
    </source>
</evidence>
<proteinExistence type="inferred from homology"/>
<feature type="coiled-coil region" evidence="13">
    <location>
        <begin position="846"/>
        <end position="873"/>
    </location>
</feature>
<dbReference type="InterPro" id="IPR024609">
    <property type="entry name" value="Extracellular_sulfatase_C"/>
</dbReference>
<evidence type="ECO:0000256" key="8">
    <source>
        <dbReference type="ARBA" id="ARBA00022801"/>
    </source>
</evidence>
<dbReference type="GO" id="GO:0009986">
    <property type="term" value="C:cell surface"/>
    <property type="evidence" value="ECO:0007669"/>
    <property type="project" value="UniProtKB-SubCell"/>
</dbReference>
<dbReference type="Gene3D" id="3.40.720.10">
    <property type="entry name" value="Alkaline Phosphatase, subunit A"/>
    <property type="match status" value="2"/>
</dbReference>
<dbReference type="GO" id="GO:0005886">
    <property type="term" value="C:plasma membrane"/>
    <property type="evidence" value="ECO:0007669"/>
    <property type="project" value="TreeGrafter"/>
</dbReference>
<dbReference type="PANTHER" id="PTHR43108">
    <property type="entry name" value="N-ACETYLGLUCOSAMINE-6-SULFATASE FAMILY MEMBER"/>
    <property type="match status" value="1"/>
</dbReference>
<keyword evidence="12" id="KW-0325">Glycoprotein</keyword>
<evidence type="ECO:0000256" key="3">
    <source>
        <dbReference type="ARBA" id="ARBA00004241"/>
    </source>
</evidence>
<comment type="similarity">
    <text evidence="5">Belongs to the sulfatase family.</text>
</comment>
<evidence type="ECO:0000256" key="7">
    <source>
        <dbReference type="ARBA" id="ARBA00022729"/>
    </source>
</evidence>
<dbReference type="InterPro" id="IPR024607">
    <property type="entry name" value="Sulfatase_CS"/>
</dbReference>
<keyword evidence="8" id="KW-0378">Hydrolase</keyword>
<sequence>MGKSLLKHSDKAFTLTAIDEDTESYLQLLDCHVALKTLLTEKLGNREVSQYCEECVCNTVVSEHFVVECNLIQLCRSGYLHTKKEVEDINIHCLERTVNQRNMAQHSIVLGLFMMMVFSLLDGSSAFLLNQRLKGRFQRDRRNIRPNIILVLTDDQDVELGSMQVMNKTRRIMEHGGAHFINAFVTTPMCCPSRSSILTGKYVHNHNTYTNNENCSSPSWQAQHEIRTFAVYLNNTGYRTDRFCNSNFFELEHLHVFLYVLIAGADTPLFAAADFLSLVKEDIKRSFGQVLRTTNSHDPWTSVRLALLTLTAHTHAVFLTILLLSLPLAFFGKYLNEYNGSYVPPGWKEWVGLLKNSRFYNYTLCRNGVKEKHGFDYSRDYLTDLITNDSITFFRISKKMYPHRPVLMVISHAAPHGPEDSAPQYSHLFPNASQHITPSYNYAPNPDKHWIMRYTGPMKPIHMEFTNMLQRKRLQTLMSVDDSMEMIYNTLVETGELDNTYIIYTADHGYHIGQFGLVKGKSMPYEFDIRVPFYVRGPNVEAGSLNPHIVLNIDLAPTILDIAGLDIPSDMDGKSILKLLDSERPVNRFHLKKKMKVWRDSFLVERGKLYAYLRINRKINAFFFPLSSKLLHKRENEKVDAQEENFLPKYQRVKDLCQRAEYQTACEQLGQKWQCVEDASGKLKLHKCKGMVNLSGNSKGTSNLLPKYYSRNSEDCNCEENEYKLSHSGRRKKLFSKKKYKPSYARNRAARSVSVELNGAIFNLGLEDGYQPVLPRNITKRNKMQRAVPREEEDKDVAEYSGTGGIAEYAAPNLIRVTHRCYILENDTVQCDTDLYRSLQAWKDHKLHIDHEIETLQNKIKNLREVRGHLKRKRPEECDCNKISYHSKHKSKLRHRGSNLHPFKKALQEKDRLWLLREQRRKKKLRKLLKRIKNNDTCSMPGLTCFTHDNQHWQTAPLWTLGPFCACTSANNNTYWCLRTINETHNFLFCEFATGFLEYFDLNTDPYQLINAVNTLDRDVLNQLHVQLMELRSCKGYKQCNPRTRNIDLGKCFSYYTQRSPKEMSLLLY</sequence>
<dbReference type="GO" id="GO:0030177">
    <property type="term" value="P:positive regulation of Wnt signaling pathway"/>
    <property type="evidence" value="ECO:0007669"/>
    <property type="project" value="TreeGrafter"/>
</dbReference>
<evidence type="ECO:0000313" key="18">
    <source>
        <dbReference type="Proteomes" id="UP000198323"/>
    </source>
</evidence>